<dbReference type="GO" id="GO:0046872">
    <property type="term" value="F:metal ion binding"/>
    <property type="evidence" value="ECO:0007669"/>
    <property type="project" value="UniProtKB-KW"/>
</dbReference>
<sequence>MKIEHYLSHTDYLIWQVIHNGNGLVFVTTDINGTTTSPSSNTQNVALVSANNTSSTNDVSTAYSVSSPSVLKSQKKGSSSYTNEVIHSFLANQSSAPQLDYDDLKQINDDDIEDILLETTELKRIKTAEEDMLDTMETKLETMSRHVEEDAQNYAMMAYSSSNSGSDKEVKFCSKTCEESYAKLKKFYDERRYKLGDANVEITAYTLALRKKLLAESFKEKEELKTKFENWRNSSKNIIILLNTQMGANDKFRLGYGDYRYGTILSYKNEVLQSVFMNKKSNLEDTPVNDRYAKGMHVVPSPMTVNYMPSRPDVEIDYSKFTYGPKQTSVDELEAKSNEYTSCESNSSVETTTSMPAPVENALKVICEPKVWTDVPIIEEYESDGDNDSVSNVQQDKEKLSFAFTNSSKHVKPSRENVKETSTPNQCPKLEKQGRNGLTKKGLGYAFTRKACFVCGSLTYLIRDCDFQEKRIAKQATLTKSKHKVVIGETQEILRTKSSNSGSMFRKSVKDPLGRLKQMTWNKAHLGDYQEFKGGSVAFGSRNGRITSKGKIKARSFNLNNIDPSVDLACLFAKASIDECNKWHRRLGHVNFKNIKKLVKGNLVRGLPSKIFENDHTCVACQKGKQHKASWIKREYSNARTPQQNRVAERKNMTLIKAARTMLADLFLPTTFWAEAVNIACYVLNRFDGKSDLGFLVGYSLNSKGFRVYNLETKRVEENLHVNFLEKKPNGAGKGHAWMFDLDYLTNSMNYEPVLLENQANKSTGPKEANNSAGIQANDDQGANSEEMINMMNILYCLYGLLTQLLSRAQEIRFKRPLITRHVRSQLVKLNKSFRKSLISLKDRKIYQMDMKSAFLYGTIDEELCVTQPPRFIDPKFLNKVYKVVKALYGLHQAPRACVKTASTPIETQKPLVKDEEAADVNVKLYRFQVTPKTSHVQAVKRIFRKSTTRATLVKERLPEVTTVKHSKELASLKQTALVLIEAQQHISNESSLLGVNTPRCDEDSIKLKELMVLCSKLSNRVFTLEQSKTAQDLVIKKLQKKVKRIERKIKARTPGMTLFKIGNFRRKSLDKENVSKQETCLKTRPKFEESNFDNIDDMADEDND</sequence>
<evidence type="ECO:0000256" key="2">
    <source>
        <dbReference type="ARBA" id="ARBA00022801"/>
    </source>
</evidence>
<keyword evidence="2" id="KW-0378">Hydrolase</keyword>
<dbReference type="InterPro" id="IPR012337">
    <property type="entry name" value="RNaseH-like_sf"/>
</dbReference>
<evidence type="ECO:0000259" key="3">
    <source>
        <dbReference type="Pfam" id="PF07727"/>
    </source>
</evidence>
<feature type="domain" description="GAG-pre-integrase" evidence="4">
    <location>
        <begin position="566"/>
        <end position="626"/>
    </location>
</feature>
<dbReference type="InterPro" id="IPR013103">
    <property type="entry name" value="RVT_2"/>
</dbReference>
<evidence type="ECO:0000256" key="1">
    <source>
        <dbReference type="ARBA" id="ARBA00022723"/>
    </source>
</evidence>
<dbReference type="InterPro" id="IPR057670">
    <property type="entry name" value="SH3_retrovirus"/>
</dbReference>
<dbReference type="AlphaFoldDB" id="A0A6L2J395"/>
<evidence type="ECO:0000259" key="5">
    <source>
        <dbReference type="Pfam" id="PF25597"/>
    </source>
</evidence>
<accession>A0A6L2J395</accession>
<protein>
    <submittedName>
        <fullName evidence="6">Uncharacterized protein</fullName>
    </submittedName>
</protein>
<dbReference type="PANTHER" id="PTHR42648">
    <property type="entry name" value="TRANSPOSASE, PUTATIVE-RELATED"/>
    <property type="match status" value="1"/>
</dbReference>
<gene>
    <name evidence="6" type="ORF">Tci_003259</name>
</gene>
<feature type="domain" description="Retroviral polymerase SH3-like" evidence="5">
    <location>
        <begin position="681"/>
        <end position="729"/>
    </location>
</feature>
<dbReference type="InterPro" id="IPR039537">
    <property type="entry name" value="Retrotran_Ty1/copia-like"/>
</dbReference>
<organism evidence="6">
    <name type="scientific">Tanacetum cinerariifolium</name>
    <name type="common">Dalmatian daisy</name>
    <name type="synonym">Chrysanthemum cinerariifolium</name>
    <dbReference type="NCBI Taxonomy" id="118510"/>
    <lineage>
        <taxon>Eukaryota</taxon>
        <taxon>Viridiplantae</taxon>
        <taxon>Streptophyta</taxon>
        <taxon>Embryophyta</taxon>
        <taxon>Tracheophyta</taxon>
        <taxon>Spermatophyta</taxon>
        <taxon>Magnoliopsida</taxon>
        <taxon>eudicotyledons</taxon>
        <taxon>Gunneridae</taxon>
        <taxon>Pentapetalae</taxon>
        <taxon>asterids</taxon>
        <taxon>campanulids</taxon>
        <taxon>Asterales</taxon>
        <taxon>Asteraceae</taxon>
        <taxon>Asteroideae</taxon>
        <taxon>Anthemideae</taxon>
        <taxon>Anthemidinae</taxon>
        <taxon>Tanacetum</taxon>
    </lineage>
</organism>
<proteinExistence type="predicted"/>
<keyword evidence="1" id="KW-0479">Metal-binding</keyword>
<feature type="domain" description="Reverse transcriptase Ty1/copia-type" evidence="3">
    <location>
        <begin position="840"/>
        <end position="902"/>
    </location>
</feature>
<dbReference type="PANTHER" id="PTHR42648:SF32">
    <property type="entry name" value="RIBONUCLEASE H-LIKE DOMAIN, GAG-PRE-INTEGRASE DOMAIN PROTEIN-RELATED"/>
    <property type="match status" value="1"/>
</dbReference>
<dbReference type="SUPFAM" id="SSF53098">
    <property type="entry name" value="Ribonuclease H-like"/>
    <property type="match status" value="1"/>
</dbReference>
<dbReference type="EMBL" id="BKCJ010000235">
    <property type="protein sequence ID" value="GEU31281.1"/>
    <property type="molecule type" value="Genomic_DNA"/>
</dbReference>
<dbReference type="GO" id="GO:0016787">
    <property type="term" value="F:hydrolase activity"/>
    <property type="evidence" value="ECO:0007669"/>
    <property type="project" value="UniProtKB-KW"/>
</dbReference>
<comment type="caution">
    <text evidence="6">The sequence shown here is derived from an EMBL/GenBank/DDBJ whole genome shotgun (WGS) entry which is preliminary data.</text>
</comment>
<evidence type="ECO:0000313" key="6">
    <source>
        <dbReference type="EMBL" id="GEU31281.1"/>
    </source>
</evidence>
<dbReference type="Pfam" id="PF13976">
    <property type="entry name" value="gag_pre-integrs"/>
    <property type="match status" value="1"/>
</dbReference>
<reference evidence="6" key="1">
    <citation type="journal article" date="2019" name="Sci. Rep.">
        <title>Draft genome of Tanacetum cinerariifolium, the natural source of mosquito coil.</title>
        <authorList>
            <person name="Yamashiro T."/>
            <person name="Shiraishi A."/>
            <person name="Satake H."/>
            <person name="Nakayama K."/>
        </authorList>
    </citation>
    <scope>NUCLEOTIDE SEQUENCE</scope>
</reference>
<dbReference type="Gene3D" id="3.30.420.10">
    <property type="entry name" value="Ribonuclease H-like superfamily/Ribonuclease H"/>
    <property type="match status" value="1"/>
</dbReference>
<evidence type="ECO:0000259" key="4">
    <source>
        <dbReference type="Pfam" id="PF13976"/>
    </source>
</evidence>
<dbReference type="Pfam" id="PF07727">
    <property type="entry name" value="RVT_2"/>
    <property type="match status" value="1"/>
</dbReference>
<dbReference type="InterPro" id="IPR025724">
    <property type="entry name" value="GAG-pre-integrase_dom"/>
</dbReference>
<dbReference type="InterPro" id="IPR036397">
    <property type="entry name" value="RNaseH_sf"/>
</dbReference>
<dbReference type="GO" id="GO:0003676">
    <property type="term" value="F:nucleic acid binding"/>
    <property type="evidence" value="ECO:0007669"/>
    <property type="project" value="InterPro"/>
</dbReference>
<name>A0A6L2J395_TANCI</name>
<dbReference type="Pfam" id="PF25597">
    <property type="entry name" value="SH3_retrovirus"/>
    <property type="match status" value="1"/>
</dbReference>